<evidence type="ECO:0000256" key="6">
    <source>
        <dbReference type="ARBA" id="ARBA00023212"/>
    </source>
</evidence>
<dbReference type="GO" id="GO:0033270">
    <property type="term" value="C:paranode region of axon"/>
    <property type="evidence" value="ECO:0007669"/>
    <property type="project" value="TreeGrafter"/>
</dbReference>
<evidence type="ECO:0000256" key="4">
    <source>
        <dbReference type="ARBA" id="ARBA00022553"/>
    </source>
</evidence>
<dbReference type="InterPro" id="IPR008954">
    <property type="entry name" value="Moesin_tail_sf"/>
</dbReference>
<dbReference type="GO" id="GO:0030175">
    <property type="term" value="C:filopodium"/>
    <property type="evidence" value="ECO:0007669"/>
    <property type="project" value="TreeGrafter"/>
</dbReference>
<dbReference type="GO" id="GO:0033269">
    <property type="term" value="C:internode region of axon"/>
    <property type="evidence" value="ECO:0007669"/>
    <property type="project" value="TreeGrafter"/>
</dbReference>
<dbReference type="GO" id="GO:0043209">
    <property type="term" value="C:myelin sheath"/>
    <property type="evidence" value="ECO:0007669"/>
    <property type="project" value="TreeGrafter"/>
</dbReference>
<evidence type="ECO:0000256" key="2">
    <source>
        <dbReference type="ARBA" id="ARBA00011216"/>
    </source>
</evidence>
<dbReference type="GO" id="GO:0001763">
    <property type="term" value="P:morphogenesis of a branching structure"/>
    <property type="evidence" value="ECO:0007669"/>
    <property type="project" value="TreeGrafter"/>
</dbReference>
<comment type="subunit">
    <text evidence="2">Binds actin.</text>
</comment>
<dbReference type="Proteomes" id="UP000424527">
    <property type="component" value="Unassembled WGS sequence"/>
</dbReference>
<feature type="compositionally biased region" description="Low complexity" evidence="10">
    <location>
        <begin position="244"/>
        <end position="253"/>
    </location>
</feature>
<evidence type="ECO:0000256" key="9">
    <source>
        <dbReference type="ARBA" id="ARBA00031224"/>
    </source>
</evidence>
<dbReference type="GO" id="GO:0005938">
    <property type="term" value="C:cell cortex"/>
    <property type="evidence" value="ECO:0007669"/>
    <property type="project" value="TreeGrafter"/>
</dbReference>
<feature type="region of interest" description="Disordered" evidence="10">
    <location>
        <begin position="1"/>
        <end position="276"/>
    </location>
</feature>
<protein>
    <recommendedName>
        <fullName evidence="8">Ermin</fullName>
    </recommendedName>
    <alternativeName>
        <fullName evidence="9">Juxtanodin</fullName>
    </alternativeName>
</protein>
<sequence length="276" mass="31232">MEETTEMETPQEEQNRPIDEVEKTEIEIEKEEQQQHTEEVEKMEGMTEKEPPEEEQEQQVEEKAEKMEEREEKEAEKEEQEQQIDGKEERALPSSPPESELAGTLSHDGAETGNEAPRVLTDEENDSGAAKNHKDIYPTSVSSDNEAERASTQTQADSLTDTNLPSVDAHLNLTDPTEVEIQNLEEHEQTETSETSTPAPGQVDIQDITPEVKEDKGDKEEEGGQSTHKMNAEVDATGDKKSSSHQSSKYKSVSYRKIRRGNTRQRIDEFESMMNL</sequence>
<dbReference type="AlphaFoldDB" id="A0A6G0HH14"/>
<dbReference type="SUPFAM" id="SSF48678">
    <property type="entry name" value="Moesin tail domain"/>
    <property type="match status" value="1"/>
</dbReference>
<dbReference type="GO" id="GO:0007015">
    <property type="term" value="P:actin filament organization"/>
    <property type="evidence" value="ECO:0007669"/>
    <property type="project" value="InterPro"/>
</dbReference>
<comment type="function">
    <text evidence="7">Plays a role in cytoskeletal rearrangements during the late wrapping and/or compaction phases of myelinogenesis as well as in maintenance and stability of myelin sheath in the adult. May play an important role in late-stage oligodendroglia maturation, myelin/Ranvier node formation during CNS development, and in the maintenance and plasticity of related structures in the mature CNS.</text>
</comment>
<accession>A0A6G0HH14</accession>
<comment type="caution">
    <text evidence="11">The sequence shown here is derived from an EMBL/GenBank/DDBJ whole genome shotgun (WGS) entry which is preliminary data.</text>
</comment>
<feature type="compositionally biased region" description="Polar residues" evidence="10">
    <location>
        <begin position="139"/>
        <end position="165"/>
    </location>
</feature>
<dbReference type="GO" id="GO:0051015">
    <property type="term" value="F:actin filament binding"/>
    <property type="evidence" value="ECO:0007669"/>
    <property type="project" value="InterPro"/>
</dbReference>
<dbReference type="PANTHER" id="PTHR47137:SF1">
    <property type="entry name" value="ERMIN"/>
    <property type="match status" value="1"/>
</dbReference>
<dbReference type="Pfam" id="PF20491">
    <property type="entry name" value="Ermin"/>
    <property type="match status" value="1"/>
</dbReference>
<keyword evidence="3" id="KW-0963">Cytoplasm</keyword>
<dbReference type="GO" id="GO:0070062">
    <property type="term" value="C:extracellular exosome"/>
    <property type="evidence" value="ECO:0007669"/>
    <property type="project" value="TreeGrafter"/>
</dbReference>
<evidence type="ECO:0000256" key="10">
    <source>
        <dbReference type="SAM" id="MobiDB-lite"/>
    </source>
</evidence>
<feature type="compositionally biased region" description="Acidic residues" evidence="10">
    <location>
        <begin position="1"/>
        <end position="11"/>
    </location>
</feature>
<keyword evidence="5" id="KW-0009">Actin-binding</keyword>
<dbReference type="InterPro" id="IPR045346">
    <property type="entry name" value="Ermin"/>
</dbReference>
<organism evidence="11 12">
    <name type="scientific">Larimichthys crocea</name>
    <name type="common">Large yellow croaker</name>
    <name type="synonym">Pseudosciaena crocea</name>
    <dbReference type="NCBI Taxonomy" id="215358"/>
    <lineage>
        <taxon>Eukaryota</taxon>
        <taxon>Metazoa</taxon>
        <taxon>Chordata</taxon>
        <taxon>Craniata</taxon>
        <taxon>Vertebrata</taxon>
        <taxon>Euteleostomi</taxon>
        <taxon>Actinopterygii</taxon>
        <taxon>Neopterygii</taxon>
        <taxon>Teleostei</taxon>
        <taxon>Neoteleostei</taxon>
        <taxon>Acanthomorphata</taxon>
        <taxon>Eupercaria</taxon>
        <taxon>Sciaenidae</taxon>
        <taxon>Larimichthys</taxon>
    </lineage>
</organism>
<dbReference type="EMBL" id="REGW02000024">
    <property type="protein sequence ID" value="KAE8278337.1"/>
    <property type="molecule type" value="Genomic_DNA"/>
</dbReference>
<name>A0A6G0HH14_LARCR</name>
<evidence type="ECO:0000256" key="3">
    <source>
        <dbReference type="ARBA" id="ARBA00022490"/>
    </source>
</evidence>
<dbReference type="Gene3D" id="6.10.360.10">
    <property type="match status" value="1"/>
</dbReference>
<keyword evidence="12" id="KW-1185">Reference proteome</keyword>
<evidence type="ECO:0000313" key="12">
    <source>
        <dbReference type="Proteomes" id="UP000424527"/>
    </source>
</evidence>
<dbReference type="GO" id="GO:0031344">
    <property type="term" value="P:regulation of cell projection organization"/>
    <property type="evidence" value="ECO:0007669"/>
    <property type="project" value="TreeGrafter"/>
</dbReference>
<dbReference type="GO" id="GO:0008360">
    <property type="term" value="P:regulation of cell shape"/>
    <property type="evidence" value="ECO:0007669"/>
    <property type="project" value="InterPro"/>
</dbReference>
<proteinExistence type="predicted"/>
<reference evidence="11 12" key="1">
    <citation type="submission" date="2019-07" db="EMBL/GenBank/DDBJ databases">
        <title>Chromosome genome assembly for large yellow croaker.</title>
        <authorList>
            <person name="Xiao S."/>
        </authorList>
    </citation>
    <scope>NUCLEOTIDE SEQUENCE [LARGE SCALE GENOMIC DNA]</scope>
    <source>
        <strain evidence="11">JMULYC20181020</strain>
        <tissue evidence="11">Muscle</tissue>
    </source>
</reference>
<dbReference type="GO" id="GO:0043025">
    <property type="term" value="C:neuronal cell body"/>
    <property type="evidence" value="ECO:0007669"/>
    <property type="project" value="TreeGrafter"/>
</dbReference>
<feature type="compositionally biased region" description="Basic residues" evidence="10">
    <location>
        <begin position="254"/>
        <end position="263"/>
    </location>
</feature>
<evidence type="ECO:0000256" key="8">
    <source>
        <dbReference type="ARBA" id="ARBA00026168"/>
    </source>
</evidence>
<keyword evidence="4" id="KW-0597">Phosphoprotein</keyword>
<feature type="compositionally biased region" description="Basic and acidic residues" evidence="10">
    <location>
        <begin position="13"/>
        <end position="50"/>
    </location>
</feature>
<comment type="subcellular location">
    <subcellularLocation>
        <location evidence="1">Cytoplasm</location>
        <location evidence="1">Cytoskeleton</location>
    </subcellularLocation>
</comment>
<evidence type="ECO:0000256" key="5">
    <source>
        <dbReference type="ARBA" id="ARBA00023203"/>
    </source>
</evidence>
<dbReference type="PANTHER" id="PTHR47137">
    <property type="entry name" value="ERMIN"/>
    <property type="match status" value="1"/>
</dbReference>
<keyword evidence="6" id="KW-0206">Cytoskeleton</keyword>
<evidence type="ECO:0000256" key="1">
    <source>
        <dbReference type="ARBA" id="ARBA00004245"/>
    </source>
</evidence>
<gene>
    <name evidence="11" type="ORF">D5F01_LYC23236</name>
</gene>
<evidence type="ECO:0000256" key="7">
    <source>
        <dbReference type="ARBA" id="ARBA00025213"/>
    </source>
</evidence>
<evidence type="ECO:0000313" key="11">
    <source>
        <dbReference type="EMBL" id="KAE8278337.1"/>
    </source>
</evidence>
<feature type="compositionally biased region" description="Basic and acidic residues" evidence="10">
    <location>
        <begin position="210"/>
        <end position="219"/>
    </location>
</feature>
<feature type="compositionally biased region" description="Basic and acidic residues" evidence="10">
    <location>
        <begin position="60"/>
        <end position="76"/>
    </location>
</feature>
<dbReference type="GO" id="GO:0005856">
    <property type="term" value="C:cytoskeleton"/>
    <property type="evidence" value="ECO:0007669"/>
    <property type="project" value="UniProtKB-SubCell"/>
</dbReference>